<evidence type="ECO:0000256" key="1">
    <source>
        <dbReference type="SAM" id="MobiDB-lite"/>
    </source>
</evidence>
<sequence>MRLGAREFCWYVCVCMSQLRLGRAGNACCECERERTSRAAPRGAPACAQRLSSDHVEVSQERRFASSAARAAASDHERRESAEIERADRHSSPSSSSENISSHSDDR</sequence>
<name>A0ABD2WLZ7_9HYME</name>
<proteinExistence type="predicted"/>
<organism evidence="2 3">
    <name type="scientific">Trichogramma kaykai</name>
    <dbReference type="NCBI Taxonomy" id="54128"/>
    <lineage>
        <taxon>Eukaryota</taxon>
        <taxon>Metazoa</taxon>
        <taxon>Ecdysozoa</taxon>
        <taxon>Arthropoda</taxon>
        <taxon>Hexapoda</taxon>
        <taxon>Insecta</taxon>
        <taxon>Pterygota</taxon>
        <taxon>Neoptera</taxon>
        <taxon>Endopterygota</taxon>
        <taxon>Hymenoptera</taxon>
        <taxon>Apocrita</taxon>
        <taxon>Proctotrupomorpha</taxon>
        <taxon>Chalcidoidea</taxon>
        <taxon>Trichogrammatidae</taxon>
        <taxon>Trichogramma</taxon>
    </lineage>
</organism>
<feature type="compositionally biased region" description="Low complexity" evidence="1">
    <location>
        <begin position="92"/>
        <end position="107"/>
    </location>
</feature>
<comment type="caution">
    <text evidence="2">The sequence shown here is derived from an EMBL/GenBank/DDBJ whole genome shotgun (WGS) entry which is preliminary data.</text>
</comment>
<evidence type="ECO:0008006" key="4">
    <source>
        <dbReference type="Google" id="ProtNLM"/>
    </source>
</evidence>
<feature type="region of interest" description="Disordered" evidence="1">
    <location>
        <begin position="58"/>
        <end position="107"/>
    </location>
</feature>
<evidence type="ECO:0000313" key="2">
    <source>
        <dbReference type="EMBL" id="KAL3394075.1"/>
    </source>
</evidence>
<protein>
    <recommendedName>
        <fullName evidence="4">Secreted protein</fullName>
    </recommendedName>
</protein>
<gene>
    <name evidence="2" type="ORF">TKK_011619</name>
</gene>
<reference evidence="2 3" key="1">
    <citation type="journal article" date="2024" name="bioRxiv">
        <title>A reference genome for Trichogramma kaykai: A tiny desert-dwelling parasitoid wasp with competing sex-ratio distorters.</title>
        <authorList>
            <person name="Culotta J."/>
            <person name="Lindsey A.R."/>
        </authorList>
    </citation>
    <scope>NUCLEOTIDE SEQUENCE [LARGE SCALE GENOMIC DNA]</scope>
    <source>
        <strain evidence="2 3">KSX58</strain>
    </source>
</reference>
<dbReference type="Proteomes" id="UP001627154">
    <property type="component" value="Unassembled WGS sequence"/>
</dbReference>
<accession>A0ABD2WLZ7</accession>
<keyword evidence="3" id="KW-1185">Reference proteome</keyword>
<evidence type="ECO:0000313" key="3">
    <source>
        <dbReference type="Proteomes" id="UP001627154"/>
    </source>
</evidence>
<dbReference type="AlphaFoldDB" id="A0ABD2WLZ7"/>
<feature type="compositionally biased region" description="Basic and acidic residues" evidence="1">
    <location>
        <begin position="73"/>
        <end position="91"/>
    </location>
</feature>
<dbReference type="EMBL" id="JBJJXI010000093">
    <property type="protein sequence ID" value="KAL3394075.1"/>
    <property type="molecule type" value="Genomic_DNA"/>
</dbReference>